<evidence type="ECO:0000313" key="2">
    <source>
        <dbReference type="Proteomes" id="UP000824120"/>
    </source>
</evidence>
<keyword evidence="2" id="KW-1185">Reference proteome</keyword>
<evidence type="ECO:0000313" key="1">
    <source>
        <dbReference type="EMBL" id="KAG5615612.1"/>
    </source>
</evidence>
<gene>
    <name evidence="1" type="ORF">H5410_015436</name>
</gene>
<dbReference type="Proteomes" id="UP000824120">
    <property type="component" value="Chromosome 3"/>
</dbReference>
<dbReference type="AlphaFoldDB" id="A0A9J5ZUE5"/>
<sequence>MQVQAKPKCLNSLTQRMTPYSMIPYSHNGSQFKAPESDTTLTLIKKNTMHDFSHRFTRIFQLTISQRDAKSSHIVYTTSLGLIVAAHSCLFDYKNYLSHQDPSVKLVGIANPLGDPPFSLVSTHWNIRRGCRPFSDSPNGLGDC</sequence>
<comment type="caution">
    <text evidence="1">The sequence shown here is derived from an EMBL/GenBank/DDBJ whole genome shotgun (WGS) entry which is preliminary data.</text>
</comment>
<proteinExistence type="predicted"/>
<dbReference type="EMBL" id="JACXVP010000003">
    <property type="protein sequence ID" value="KAG5615612.1"/>
    <property type="molecule type" value="Genomic_DNA"/>
</dbReference>
<protein>
    <submittedName>
        <fullName evidence="1">Uncharacterized protein</fullName>
    </submittedName>
</protein>
<name>A0A9J5ZUE5_SOLCO</name>
<accession>A0A9J5ZUE5</accession>
<organism evidence="1 2">
    <name type="scientific">Solanum commersonii</name>
    <name type="common">Commerson's wild potato</name>
    <name type="synonym">Commerson's nightshade</name>
    <dbReference type="NCBI Taxonomy" id="4109"/>
    <lineage>
        <taxon>Eukaryota</taxon>
        <taxon>Viridiplantae</taxon>
        <taxon>Streptophyta</taxon>
        <taxon>Embryophyta</taxon>
        <taxon>Tracheophyta</taxon>
        <taxon>Spermatophyta</taxon>
        <taxon>Magnoliopsida</taxon>
        <taxon>eudicotyledons</taxon>
        <taxon>Gunneridae</taxon>
        <taxon>Pentapetalae</taxon>
        <taxon>asterids</taxon>
        <taxon>lamiids</taxon>
        <taxon>Solanales</taxon>
        <taxon>Solanaceae</taxon>
        <taxon>Solanoideae</taxon>
        <taxon>Solaneae</taxon>
        <taxon>Solanum</taxon>
    </lineage>
</organism>
<reference evidence="1 2" key="1">
    <citation type="submission" date="2020-09" db="EMBL/GenBank/DDBJ databases">
        <title>De no assembly of potato wild relative species, Solanum commersonii.</title>
        <authorList>
            <person name="Cho K."/>
        </authorList>
    </citation>
    <scope>NUCLEOTIDE SEQUENCE [LARGE SCALE GENOMIC DNA]</scope>
    <source>
        <strain evidence="1">LZ3.2</strain>
        <tissue evidence="1">Leaf</tissue>
    </source>
</reference>